<dbReference type="Pfam" id="PF00172">
    <property type="entry name" value="Zn_clus"/>
    <property type="match status" value="1"/>
</dbReference>
<keyword evidence="5" id="KW-0804">Transcription</keyword>
<dbReference type="InterPro" id="IPR036864">
    <property type="entry name" value="Zn2-C6_fun-type_DNA-bd_sf"/>
</dbReference>
<dbReference type="SMART" id="SM00066">
    <property type="entry name" value="GAL4"/>
    <property type="match status" value="1"/>
</dbReference>
<dbReference type="GeneID" id="4317424"/>
<evidence type="ECO:0000256" key="4">
    <source>
        <dbReference type="ARBA" id="ARBA00023125"/>
    </source>
</evidence>
<dbReference type="EMBL" id="CH476597">
    <property type="protein sequence ID" value="EAU36222.1"/>
    <property type="molecule type" value="Genomic_DNA"/>
</dbReference>
<evidence type="ECO:0000256" key="3">
    <source>
        <dbReference type="ARBA" id="ARBA00023015"/>
    </source>
</evidence>
<dbReference type="OrthoDB" id="2579025at2759"/>
<dbReference type="AlphaFoldDB" id="Q0CTN6"/>
<dbReference type="InterPro" id="IPR007219">
    <property type="entry name" value="XnlR_reg_dom"/>
</dbReference>
<comment type="subcellular location">
    <subcellularLocation>
        <location evidence="1">Nucleus</location>
    </subcellularLocation>
</comment>
<feature type="transmembrane region" description="Helical" evidence="8">
    <location>
        <begin position="514"/>
        <end position="533"/>
    </location>
</feature>
<organism evidence="10 11">
    <name type="scientific">Aspergillus terreus (strain NIH 2624 / FGSC A1156)</name>
    <dbReference type="NCBI Taxonomy" id="341663"/>
    <lineage>
        <taxon>Eukaryota</taxon>
        <taxon>Fungi</taxon>
        <taxon>Dikarya</taxon>
        <taxon>Ascomycota</taxon>
        <taxon>Pezizomycotina</taxon>
        <taxon>Eurotiomycetes</taxon>
        <taxon>Eurotiomycetidae</taxon>
        <taxon>Eurotiales</taxon>
        <taxon>Aspergillaceae</taxon>
        <taxon>Aspergillus</taxon>
        <taxon>Aspergillus subgen. Circumdati</taxon>
    </lineage>
</organism>
<feature type="compositionally biased region" description="Basic residues" evidence="7">
    <location>
        <begin position="18"/>
        <end position="29"/>
    </location>
</feature>
<sequence>MTDAVPRYGSDPEATAVARRKKRRASHHRQNTIRACDTCKEKKTRCSGTLPCVRCCRLGIQCEYLSSYSRGLAPPLPPPLSAPDSLPAVYAHSRATSPQQDPTSSCNSINGLLSCPDVQGTEPGPVSGLAFFARVCQYLKSQQPSSSLASVSSLGEPNPEAPDASSVFRYGDKPYKKYDISDIELPSLEQAMHLVAVYFDSAVVTYRFLHRGLVEQWVRQLFEYGVSPSKLPPGPVVVRASIVFGIFAIGALERWLIMAKHLAFLEAGPPRLESIQARLNICLYLLASSRASECWFSFGLIVQLILALGLHRAAPVPPDRDHGAAYLEQQLRKRVCWSAYTLDRYISVIFGRPQLFHEEDMDQDLPDEVSDGDLLLDDPLLRSGRPDAVMITSVLHYRLARIVGSISRQLYTSISPSQETPLERAVLLMLELERWKESVPSFQDKGRSEIIQLAYSHAIIHATRSLLFIDSNDMSGAPVPSATVVSYIQKCIGAAEEIMTIVDELSNQGRLIQGFWFTHYTCFCAITVVYIYIIRQHQSSSLIGTSSQCIDDSARLRYLFSLAETCQQHLGRVTAHSSPSRRYGLILEELRLEVHRQILSHLRPTRQSTSPGGPQDRRADSVSNEPAASRRGVASLTSSSQPSPPTLGFDAHGSMGSLALQADLGDPTAIPISDPMSLGDSADGAAWWAQLDAWVSLTTLELCEWY</sequence>
<feature type="region of interest" description="Disordered" evidence="7">
    <location>
        <begin position="1"/>
        <end position="29"/>
    </location>
</feature>
<dbReference type="PROSITE" id="PS50048">
    <property type="entry name" value="ZN2_CY6_FUNGAL_2"/>
    <property type="match status" value="1"/>
</dbReference>
<keyword evidence="8" id="KW-1133">Transmembrane helix</keyword>
<dbReference type="InterPro" id="IPR051711">
    <property type="entry name" value="Stress_Response_Reg"/>
</dbReference>
<evidence type="ECO:0000256" key="2">
    <source>
        <dbReference type="ARBA" id="ARBA00022723"/>
    </source>
</evidence>
<evidence type="ECO:0000256" key="1">
    <source>
        <dbReference type="ARBA" id="ARBA00004123"/>
    </source>
</evidence>
<dbReference type="PANTHER" id="PTHR47540:SF3">
    <property type="entry name" value="ZN(II)2CYS6 TRANSCRIPTION FACTOR (EUROFUNG)"/>
    <property type="match status" value="1"/>
</dbReference>
<dbReference type="RefSeq" id="XP_001212126.1">
    <property type="nucleotide sequence ID" value="XM_001212126.1"/>
</dbReference>
<evidence type="ECO:0000256" key="7">
    <source>
        <dbReference type="SAM" id="MobiDB-lite"/>
    </source>
</evidence>
<dbReference type="OMA" id="GFWFTHY"/>
<evidence type="ECO:0000313" key="11">
    <source>
        <dbReference type="Proteomes" id="UP000007963"/>
    </source>
</evidence>
<dbReference type="GO" id="GO:0000981">
    <property type="term" value="F:DNA-binding transcription factor activity, RNA polymerase II-specific"/>
    <property type="evidence" value="ECO:0007669"/>
    <property type="project" value="InterPro"/>
</dbReference>
<keyword evidence="4" id="KW-0238">DNA-binding</keyword>
<feature type="domain" description="Zn(2)-C6 fungal-type" evidence="9">
    <location>
        <begin position="35"/>
        <end position="64"/>
    </location>
</feature>
<proteinExistence type="predicted"/>
<accession>Q0CTN6</accession>
<dbReference type="Gene3D" id="4.10.240.10">
    <property type="entry name" value="Zn(2)-C6 fungal-type DNA-binding domain"/>
    <property type="match status" value="1"/>
</dbReference>
<keyword evidence="2" id="KW-0479">Metal-binding</keyword>
<name>Q0CTN6_ASPTN</name>
<dbReference type="PROSITE" id="PS00463">
    <property type="entry name" value="ZN2_CY6_FUNGAL_1"/>
    <property type="match status" value="1"/>
</dbReference>
<protein>
    <recommendedName>
        <fullName evidence="9">Zn(2)-C6 fungal-type domain-containing protein</fullName>
    </recommendedName>
</protein>
<feature type="region of interest" description="Disordered" evidence="7">
    <location>
        <begin position="603"/>
        <end position="652"/>
    </location>
</feature>
<evidence type="ECO:0000313" key="10">
    <source>
        <dbReference type="EMBL" id="EAU36222.1"/>
    </source>
</evidence>
<dbReference type="Proteomes" id="UP000007963">
    <property type="component" value="Unassembled WGS sequence"/>
</dbReference>
<dbReference type="GO" id="GO:0006351">
    <property type="term" value="P:DNA-templated transcription"/>
    <property type="evidence" value="ECO:0007669"/>
    <property type="project" value="InterPro"/>
</dbReference>
<reference evidence="11" key="1">
    <citation type="submission" date="2005-09" db="EMBL/GenBank/DDBJ databases">
        <title>Annotation of the Aspergillus terreus NIH2624 genome.</title>
        <authorList>
            <person name="Birren B.W."/>
            <person name="Lander E.S."/>
            <person name="Galagan J.E."/>
            <person name="Nusbaum C."/>
            <person name="Devon K."/>
            <person name="Henn M."/>
            <person name="Ma L.-J."/>
            <person name="Jaffe D.B."/>
            <person name="Butler J."/>
            <person name="Alvarez P."/>
            <person name="Gnerre S."/>
            <person name="Grabherr M."/>
            <person name="Kleber M."/>
            <person name="Mauceli E.W."/>
            <person name="Brockman W."/>
            <person name="Rounsley S."/>
            <person name="Young S.K."/>
            <person name="LaButti K."/>
            <person name="Pushparaj V."/>
            <person name="DeCaprio D."/>
            <person name="Crawford M."/>
            <person name="Koehrsen M."/>
            <person name="Engels R."/>
            <person name="Montgomery P."/>
            <person name="Pearson M."/>
            <person name="Howarth C."/>
            <person name="Larson L."/>
            <person name="Luoma S."/>
            <person name="White J."/>
            <person name="Alvarado L."/>
            <person name="Kodira C.D."/>
            <person name="Zeng Q."/>
            <person name="Oleary S."/>
            <person name="Yandava C."/>
            <person name="Denning D.W."/>
            <person name="Nierman W.C."/>
            <person name="Milne T."/>
            <person name="Madden K."/>
        </authorList>
    </citation>
    <scope>NUCLEOTIDE SEQUENCE [LARGE SCALE GENOMIC DNA]</scope>
    <source>
        <strain evidence="11">NIH 2624 / FGSC A1156</strain>
    </source>
</reference>
<dbReference type="GO" id="GO:0008270">
    <property type="term" value="F:zinc ion binding"/>
    <property type="evidence" value="ECO:0007669"/>
    <property type="project" value="InterPro"/>
</dbReference>
<gene>
    <name evidence="10" type="ORF">ATEG_02948</name>
</gene>
<dbReference type="SMART" id="SM00906">
    <property type="entry name" value="Fungal_trans"/>
    <property type="match status" value="1"/>
</dbReference>
<evidence type="ECO:0000256" key="5">
    <source>
        <dbReference type="ARBA" id="ARBA00023163"/>
    </source>
</evidence>
<dbReference type="CDD" id="cd12148">
    <property type="entry name" value="fungal_TF_MHR"/>
    <property type="match status" value="1"/>
</dbReference>
<dbReference type="eggNOG" id="ENOG502S0TA">
    <property type="taxonomic scope" value="Eukaryota"/>
</dbReference>
<keyword evidence="8" id="KW-0812">Transmembrane</keyword>
<dbReference type="VEuPathDB" id="FungiDB:ATEG_02948"/>
<keyword evidence="6" id="KW-0539">Nucleus</keyword>
<dbReference type="STRING" id="341663.Q0CTN6"/>
<dbReference type="GO" id="GO:0045944">
    <property type="term" value="P:positive regulation of transcription by RNA polymerase II"/>
    <property type="evidence" value="ECO:0007669"/>
    <property type="project" value="TreeGrafter"/>
</dbReference>
<dbReference type="Pfam" id="PF04082">
    <property type="entry name" value="Fungal_trans"/>
    <property type="match status" value="1"/>
</dbReference>
<dbReference type="HOGENOM" id="CLU_009239_1_0_1"/>
<dbReference type="CDD" id="cd00067">
    <property type="entry name" value="GAL4"/>
    <property type="match status" value="1"/>
</dbReference>
<dbReference type="PANTHER" id="PTHR47540">
    <property type="entry name" value="THIAMINE REPRESSIBLE GENES REGULATORY PROTEIN THI5"/>
    <property type="match status" value="1"/>
</dbReference>
<evidence type="ECO:0000256" key="6">
    <source>
        <dbReference type="ARBA" id="ARBA00023242"/>
    </source>
</evidence>
<dbReference type="SUPFAM" id="SSF57701">
    <property type="entry name" value="Zn2/Cys6 DNA-binding domain"/>
    <property type="match status" value="1"/>
</dbReference>
<dbReference type="GO" id="GO:0043565">
    <property type="term" value="F:sequence-specific DNA binding"/>
    <property type="evidence" value="ECO:0007669"/>
    <property type="project" value="TreeGrafter"/>
</dbReference>
<evidence type="ECO:0000259" key="9">
    <source>
        <dbReference type="PROSITE" id="PS50048"/>
    </source>
</evidence>
<dbReference type="GO" id="GO:0005634">
    <property type="term" value="C:nucleus"/>
    <property type="evidence" value="ECO:0007669"/>
    <property type="project" value="UniProtKB-SubCell"/>
</dbReference>
<keyword evidence="3" id="KW-0805">Transcription regulation</keyword>
<dbReference type="InterPro" id="IPR001138">
    <property type="entry name" value="Zn2Cys6_DnaBD"/>
</dbReference>
<evidence type="ECO:0000256" key="8">
    <source>
        <dbReference type="SAM" id="Phobius"/>
    </source>
</evidence>
<keyword evidence="8" id="KW-0472">Membrane</keyword>